<comment type="caution">
    <text evidence="1">The sequence shown here is derived from an EMBL/GenBank/DDBJ whole genome shotgun (WGS) entry which is preliminary data.</text>
</comment>
<protein>
    <submittedName>
        <fullName evidence="1">Uncharacterized protein</fullName>
    </submittedName>
</protein>
<evidence type="ECO:0000313" key="1">
    <source>
        <dbReference type="EMBL" id="KAJ4949817.1"/>
    </source>
</evidence>
<reference evidence="1" key="1">
    <citation type="journal article" date="2023" name="Plant J.">
        <title>The genome of the king protea, Protea cynaroides.</title>
        <authorList>
            <person name="Chang J."/>
            <person name="Duong T.A."/>
            <person name="Schoeman C."/>
            <person name="Ma X."/>
            <person name="Roodt D."/>
            <person name="Barker N."/>
            <person name="Li Z."/>
            <person name="Van de Peer Y."/>
            <person name="Mizrachi E."/>
        </authorList>
    </citation>
    <scope>NUCLEOTIDE SEQUENCE</scope>
    <source>
        <tissue evidence="1">Young leaves</tissue>
    </source>
</reference>
<organism evidence="1 2">
    <name type="scientific">Protea cynaroides</name>
    <dbReference type="NCBI Taxonomy" id="273540"/>
    <lineage>
        <taxon>Eukaryota</taxon>
        <taxon>Viridiplantae</taxon>
        <taxon>Streptophyta</taxon>
        <taxon>Embryophyta</taxon>
        <taxon>Tracheophyta</taxon>
        <taxon>Spermatophyta</taxon>
        <taxon>Magnoliopsida</taxon>
        <taxon>Proteales</taxon>
        <taxon>Proteaceae</taxon>
        <taxon>Protea</taxon>
    </lineage>
</organism>
<evidence type="ECO:0000313" key="2">
    <source>
        <dbReference type="Proteomes" id="UP001141806"/>
    </source>
</evidence>
<keyword evidence="2" id="KW-1185">Reference proteome</keyword>
<sequence>MLLRMESRVIFMSVRGSSLIAGSRSIKIHCSSLLAWPRNQAIKSR</sequence>
<gene>
    <name evidence="1" type="ORF">NE237_014297</name>
</gene>
<accession>A0A9Q0JSG4</accession>
<dbReference type="Proteomes" id="UP001141806">
    <property type="component" value="Unassembled WGS sequence"/>
</dbReference>
<name>A0A9Q0JSG4_9MAGN</name>
<proteinExistence type="predicted"/>
<dbReference type="EMBL" id="JAMYWD010000291">
    <property type="protein sequence ID" value="KAJ4949817.1"/>
    <property type="molecule type" value="Genomic_DNA"/>
</dbReference>
<dbReference type="AlphaFoldDB" id="A0A9Q0JSG4"/>